<feature type="region of interest" description="Disordered" evidence="1">
    <location>
        <begin position="775"/>
        <end position="798"/>
    </location>
</feature>
<dbReference type="AlphaFoldDB" id="A0A835XXT1"/>
<dbReference type="Proteomes" id="UP000612055">
    <property type="component" value="Unassembled WGS sequence"/>
</dbReference>
<reference evidence="2" key="1">
    <citation type="journal article" date="2020" name="bioRxiv">
        <title>Comparative genomics of Chlamydomonas.</title>
        <authorList>
            <person name="Craig R.J."/>
            <person name="Hasan A.R."/>
            <person name="Ness R.W."/>
            <person name="Keightley P.D."/>
        </authorList>
    </citation>
    <scope>NUCLEOTIDE SEQUENCE</scope>
    <source>
        <strain evidence="2">CCAP 11/70</strain>
    </source>
</reference>
<feature type="compositionally biased region" description="Low complexity" evidence="1">
    <location>
        <begin position="1066"/>
        <end position="1097"/>
    </location>
</feature>
<feature type="region of interest" description="Disordered" evidence="1">
    <location>
        <begin position="211"/>
        <end position="232"/>
    </location>
</feature>
<dbReference type="EMBL" id="JAEHOE010000094">
    <property type="protein sequence ID" value="KAG2487654.1"/>
    <property type="molecule type" value="Genomic_DNA"/>
</dbReference>
<evidence type="ECO:0000313" key="3">
    <source>
        <dbReference type="Proteomes" id="UP000612055"/>
    </source>
</evidence>
<keyword evidence="3" id="KW-1185">Reference proteome</keyword>
<feature type="region of interest" description="Disordered" evidence="1">
    <location>
        <begin position="572"/>
        <end position="601"/>
    </location>
</feature>
<feature type="compositionally biased region" description="Low complexity" evidence="1">
    <location>
        <begin position="471"/>
        <end position="487"/>
    </location>
</feature>
<feature type="region of interest" description="Disordered" evidence="1">
    <location>
        <begin position="246"/>
        <end position="348"/>
    </location>
</feature>
<feature type="region of interest" description="Disordered" evidence="1">
    <location>
        <begin position="373"/>
        <end position="509"/>
    </location>
</feature>
<proteinExistence type="predicted"/>
<feature type="compositionally biased region" description="Polar residues" evidence="1">
    <location>
        <begin position="1190"/>
        <end position="1202"/>
    </location>
</feature>
<sequence length="1255" mass="124999">MRPRAPNVAERRAQGAARSTTRSADLAGSDAEGDDEGGRKKKHASPFKALRSALSALFASGRVSRRSRAEPAAAAEAAEAAVPPVPVHNSSRAGDTSNRGHKHSPSPAVLRASAPEPLAALSSGPSPLCGPAAAAAVSVRARVGGDSKGSQADAAGAGTGTGTGTWSGEADYTPTPGSSAAGQGPGCYYGGGGGGGGGGVTAAEHLSELQVAPSPVPGPPGLHASGPQAAAQLAPPSDTLVMSLRSLLSGSGGGGRSGAASPVDLPSPGGLRQKRSTSGAFSAAAAAALSGGRKSGNGAPSCASPGQAGGGSSALGTAAAPLSPAAAAGGSSPGVRRPQRAVARSQVAPHNLQPSAVVETGAPSALLCVDAPSPCQQQDVSPCPSPGGMSPSAAAGRAGIPPGRPLPTGAPAAGAPGSHPRPVSGPIPLSLQACPASSSGAGGPPMFPSPLSRASGRTTLLSTDPALWSQSGEGPAPPSGSSAECAAQARSKSGALPTAQAPRRMLSRARGASIKEGWSEHGDAAAPPAATAPSGAAAAAATGGAATLAAAQAASAARRWLPLGLLGGKRASQQQSAIGAPAHPDSSDDDEPQRSNAVSSLRSIRRSLTFTNGVPADQGLERFMRERRAQQGSGGKSQSGSHRQDGFAVYHNPIHLVESGLFDVDGATGAALAGRSCQAAAAPGNSEPLACIAGPGVRSMKSGRAVGTSGTHNGGTLGTEGGALDRTQRSQHIRAAPFAAALGLLGGTSGGRVSTAGTPDRLRRVQTQVLIVEPPEEERSDPAGPWHASDSHAQRTEHGLLQRSPCMEDTSHRPPPWRRAYTDANLELPAGSAVRMSDTNVSPDVSVRSGNAYHPPPRGERSQRIRAAPFVAALELLAPASGADGTSSPRAHSTAGGHTSRRALKVPETAKPEPSMADLIAPFPHGDKDDQGVDVASNDVEAFVGSPDGLEPKRSLLGRGSKSMGVHWSLREPVVETSPAPPPGPFGRRYGTAAGDGEAPHVPMAHVTSGPTSEAGVHHGSCPGMPMGRHQRSPSLFQGAPRSFMDLPGLLAQAVAGRSTRAGSGPSRTDSSVSSAARASPLAAALGVLQQQQQQQQRSGSEVRRTHRLGSCPRPGGGFAAAAPPHTDKEGSAPGERRHVSGARSLAETSGNLGQVLTGPELGPTDPAKPEGAEDRVREWQAELVKQWASLHSGSNASTSSGEGDDAGLASRQTLAGNTGTVRLGSNSAAAGQPVMEPLLLPGGLPSVELSAKKA</sequence>
<feature type="compositionally biased region" description="Low complexity" evidence="1">
    <location>
        <begin position="278"/>
        <end position="306"/>
    </location>
</feature>
<feature type="compositionally biased region" description="Low complexity" evidence="1">
    <location>
        <begin position="386"/>
        <end position="422"/>
    </location>
</feature>
<feature type="compositionally biased region" description="Low complexity" evidence="1">
    <location>
        <begin position="314"/>
        <end position="334"/>
    </location>
</feature>
<feature type="compositionally biased region" description="Basic and acidic residues" evidence="1">
    <location>
        <begin position="1126"/>
        <end position="1139"/>
    </location>
</feature>
<feature type="compositionally biased region" description="Polar residues" evidence="1">
    <location>
        <begin position="88"/>
        <end position="97"/>
    </location>
</feature>
<accession>A0A835XXT1</accession>
<feature type="compositionally biased region" description="Low complexity" evidence="1">
    <location>
        <begin position="70"/>
        <end position="82"/>
    </location>
</feature>
<feature type="region of interest" description="Disordered" evidence="1">
    <location>
        <begin position="145"/>
        <end position="180"/>
    </location>
</feature>
<feature type="region of interest" description="Disordered" evidence="1">
    <location>
        <begin position="836"/>
        <end position="862"/>
    </location>
</feature>
<feature type="compositionally biased region" description="Low complexity" evidence="1">
    <location>
        <begin position="110"/>
        <end position="131"/>
    </location>
</feature>
<feature type="region of interest" description="Disordered" evidence="1">
    <location>
        <begin position="880"/>
        <end position="915"/>
    </location>
</feature>
<feature type="region of interest" description="Disordered" evidence="1">
    <location>
        <begin position="1056"/>
        <end position="1229"/>
    </location>
</feature>
<feature type="region of interest" description="Disordered" evidence="1">
    <location>
        <begin position="59"/>
        <end position="131"/>
    </location>
</feature>
<organism evidence="2 3">
    <name type="scientific">Edaphochlamys debaryana</name>
    <dbReference type="NCBI Taxonomy" id="47281"/>
    <lineage>
        <taxon>Eukaryota</taxon>
        <taxon>Viridiplantae</taxon>
        <taxon>Chlorophyta</taxon>
        <taxon>core chlorophytes</taxon>
        <taxon>Chlorophyceae</taxon>
        <taxon>CS clade</taxon>
        <taxon>Chlamydomonadales</taxon>
        <taxon>Chlamydomonadales incertae sedis</taxon>
        <taxon>Edaphochlamys</taxon>
    </lineage>
</organism>
<feature type="region of interest" description="Disordered" evidence="1">
    <location>
        <begin position="1"/>
        <end position="47"/>
    </location>
</feature>
<feature type="compositionally biased region" description="Basic and acidic residues" evidence="1">
    <location>
        <begin position="1168"/>
        <end position="1181"/>
    </location>
</feature>
<protein>
    <submittedName>
        <fullName evidence="2">Uncharacterized protein</fullName>
    </submittedName>
</protein>
<name>A0A835XXT1_9CHLO</name>
<feature type="compositionally biased region" description="Polar residues" evidence="1">
    <location>
        <begin position="1211"/>
        <end position="1229"/>
    </location>
</feature>
<evidence type="ECO:0000256" key="1">
    <source>
        <dbReference type="SAM" id="MobiDB-lite"/>
    </source>
</evidence>
<comment type="caution">
    <text evidence="2">The sequence shown here is derived from an EMBL/GenBank/DDBJ whole genome shotgun (WGS) entry which is preliminary data.</text>
</comment>
<gene>
    <name evidence="2" type="ORF">HYH03_013791</name>
</gene>
<evidence type="ECO:0000313" key="2">
    <source>
        <dbReference type="EMBL" id="KAG2487654.1"/>
    </source>
</evidence>
<feature type="compositionally biased region" description="Basic and acidic residues" evidence="1">
    <location>
        <begin position="789"/>
        <end position="798"/>
    </location>
</feature>